<dbReference type="Gene3D" id="1.10.390.10">
    <property type="entry name" value="Neutral Protease Domain 2"/>
    <property type="match status" value="1"/>
</dbReference>
<dbReference type="InterPro" id="IPR050344">
    <property type="entry name" value="Peptidase_M1_aminopeptidases"/>
</dbReference>
<dbReference type="GO" id="GO:0043171">
    <property type="term" value="P:peptide catabolic process"/>
    <property type="evidence" value="ECO:0007669"/>
    <property type="project" value="TreeGrafter"/>
</dbReference>
<dbReference type="CDD" id="cd09603">
    <property type="entry name" value="M1_APN_like"/>
    <property type="match status" value="1"/>
</dbReference>
<dbReference type="Gene3D" id="2.60.40.1730">
    <property type="entry name" value="tricorn interacting facor f3 domain"/>
    <property type="match status" value="1"/>
</dbReference>
<keyword evidence="7" id="KW-0645">Protease</keyword>
<evidence type="ECO:0000256" key="11">
    <source>
        <dbReference type="ARBA" id="ARBA00023049"/>
    </source>
</evidence>
<dbReference type="GO" id="GO:0016020">
    <property type="term" value="C:membrane"/>
    <property type="evidence" value="ECO:0007669"/>
    <property type="project" value="TreeGrafter"/>
</dbReference>
<evidence type="ECO:0000256" key="13">
    <source>
        <dbReference type="ARBA" id="ARBA00031533"/>
    </source>
</evidence>
<feature type="domain" description="Peptidase M1 membrane alanine aminopeptidase" evidence="15">
    <location>
        <begin position="315"/>
        <end position="456"/>
    </location>
</feature>
<evidence type="ECO:0000256" key="10">
    <source>
        <dbReference type="ARBA" id="ARBA00022833"/>
    </source>
</evidence>
<comment type="similarity">
    <text evidence="3">Belongs to the peptidase M1 family.</text>
</comment>
<evidence type="ECO:0000256" key="9">
    <source>
        <dbReference type="ARBA" id="ARBA00022801"/>
    </source>
</evidence>
<keyword evidence="14" id="KW-0732">Signal</keyword>
<dbReference type="GO" id="GO:0006508">
    <property type="term" value="P:proteolysis"/>
    <property type="evidence" value="ECO:0007669"/>
    <property type="project" value="UniProtKB-KW"/>
</dbReference>
<dbReference type="GO" id="GO:0070006">
    <property type="term" value="F:metalloaminopeptidase activity"/>
    <property type="evidence" value="ECO:0007669"/>
    <property type="project" value="TreeGrafter"/>
</dbReference>
<evidence type="ECO:0000256" key="8">
    <source>
        <dbReference type="ARBA" id="ARBA00022723"/>
    </source>
</evidence>
<feature type="chain" id="PRO_5029677546" description="Aminopeptidase N" evidence="14">
    <location>
        <begin position="26"/>
        <end position="475"/>
    </location>
</feature>
<dbReference type="Pfam" id="PF17900">
    <property type="entry name" value="Peptidase_M1_N"/>
    <property type="match status" value="1"/>
</dbReference>
<keyword evidence="9" id="KW-0378">Hydrolase</keyword>
<dbReference type="RefSeq" id="WP_157388794.1">
    <property type="nucleotide sequence ID" value="NZ_WRPP01000003.1"/>
</dbReference>
<name>A0A7K1UY43_9NOCA</name>
<dbReference type="SUPFAM" id="SSF63737">
    <property type="entry name" value="Leukotriene A4 hydrolase N-terminal domain"/>
    <property type="match status" value="1"/>
</dbReference>
<evidence type="ECO:0000313" key="18">
    <source>
        <dbReference type="Proteomes" id="UP000466794"/>
    </source>
</evidence>
<dbReference type="GO" id="GO:0016285">
    <property type="term" value="F:alanyl aminopeptidase activity"/>
    <property type="evidence" value="ECO:0007669"/>
    <property type="project" value="UniProtKB-EC"/>
</dbReference>
<evidence type="ECO:0000259" key="16">
    <source>
        <dbReference type="Pfam" id="PF17900"/>
    </source>
</evidence>
<dbReference type="GO" id="GO:0008270">
    <property type="term" value="F:zinc ion binding"/>
    <property type="evidence" value="ECO:0007669"/>
    <property type="project" value="InterPro"/>
</dbReference>
<dbReference type="Pfam" id="PF01433">
    <property type="entry name" value="Peptidase_M1"/>
    <property type="match status" value="1"/>
</dbReference>
<proteinExistence type="inferred from homology"/>
<feature type="domain" description="Aminopeptidase N-like N-terminal" evidence="16">
    <location>
        <begin position="53"/>
        <end position="218"/>
    </location>
</feature>
<protein>
    <recommendedName>
        <fullName evidence="5">Aminopeptidase N</fullName>
        <ecNumber evidence="4">3.4.11.2</ecNumber>
    </recommendedName>
    <alternativeName>
        <fullName evidence="12">Alanine aminopeptidase</fullName>
    </alternativeName>
    <alternativeName>
        <fullName evidence="13">Lysyl aminopeptidase</fullName>
    </alternativeName>
</protein>
<sequence>MRRNWRYLAVGAVLLAGANAAPAQADSADPLAGSSGLGDPYYPMDGNGGYHASHYDVTLSYDPPSHHLAASTRIDAVATQALRTFNLDYSGPQISKVTVDNLPAWFDRTDEHELVVTPMIPLLPGLPFTVQVDYAGEVTGTDGEGWVFSPSGGAFVAGEPHSASSWYPINDTPLDKATFTLHATVPQEWEVMSGGDKVSDTVQGANRTVSWELRQPVIGYLTTIAIDKFEFLEQRRANGTQLLSAFAPDALKAKDIESRLPEILDFQLPEILDFQEELYGPYPFDVAGGIFVDTDLNFSLETQSRPIYAPWTDLDTVVHEITHQWWGDSMSVKQWSDVCLNECFASYTADYLWPERKDGKDVDAQYRETVAKYHDDPKFWEIALQNPGKGSEFTSVYYRGPLFLHALRRTMGDDAYFPAVRDFVMGHKYGNASMPEFRQFVQTRTPHDLSGFFTAWLDRTDRPADEFLYPGSLRS</sequence>
<organism evidence="17 18">
    <name type="scientific">Nocardia terrae</name>
    <dbReference type="NCBI Taxonomy" id="2675851"/>
    <lineage>
        <taxon>Bacteria</taxon>
        <taxon>Bacillati</taxon>
        <taxon>Actinomycetota</taxon>
        <taxon>Actinomycetes</taxon>
        <taxon>Mycobacteriales</taxon>
        <taxon>Nocardiaceae</taxon>
        <taxon>Nocardia</taxon>
    </lineage>
</organism>
<evidence type="ECO:0000259" key="15">
    <source>
        <dbReference type="Pfam" id="PF01433"/>
    </source>
</evidence>
<evidence type="ECO:0000256" key="14">
    <source>
        <dbReference type="SAM" id="SignalP"/>
    </source>
</evidence>
<dbReference type="PANTHER" id="PTHR11533">
    <property type="entry name" value="PROTEASE M1 ZINC METALLOPROTEASE"/>
    <property type="match status" value="1"/>
</dbReference>
<evidence type="ECO:0000256" key="1">
    <source>
        <dbReference type="ARBA" id="ARBA00000098"/>
    </source>
</evidence>
<evidence type="ECO:0000256" key="3">
    <source>
        <dbReference type="ARBA" id="ARBA00010136"/>
    </source>
</evidence>
<comment type="caution">
    <text evidence="17">The sequence shown here is derived from an EMBL/GenBank/DDBJ whole genome shotgun (WGS) entry which is preliminary data.</text>
</comment>
<dbReference type="AlphaFoldDB" id="A0A7K1UY43"/>
<evidence type="ECO:0000256" key="4">
    <source>
        <dbReference type="ARBA" id="ARBA00012564"/>
    </source>
</evidence>
<feature type="signal peptide" evidence="14">
    <location>
        <begin position="1"/>
        <end position="25"/>
    </location>
</feature>
<dbReference type="GO" id="GO:0005737">
    <property type="term" value="C:cytoplasm"/>
    <property type="evidence" value="ECO:0007669"/>
    <property type="project" value="TreeGrafter"/>
</dbReference>
<dbReference type="EC" id="3.4.11.2" evidence="4"/>
<dbReference type="InterPro" id="IPR042097">
    <property type="entry name" value="Aminopeptidase_N-like_N_sf"/>
</dbReference>
<keyword evidence="10" id="KW-0862">Zinc</keyword>
<dbReference type="InterPro" id="IPR027268">
    <property type="entry name" value="Peptidase_M4/M1_CTD_sf"/>
</dbReference>
<dbReference type="SUPFAM" id="SSF55486">
    <property type="entry name" value="Metalloproteases ('zincins'), catalytic domain"/>
    <property type="match status" value="1"/>
</dbReference>
<keyword evidence="11" id="KW-0482">Metalloprotease</keyword>
<evidence type="ECO:0000256" key="12">
    <source>
        <dbReference type="ARBA" id="ARBA00029811"/>
    </source>
</evidence>
<keyword evidence="8" id="KW-0479">Metal-binding</keyword>
<evidence type="ECO:0000256" key="7">
    <source>
        <dbReference type="ARBA" id="ARBA00022670"/>
    </source>
</evidence>
<dbReference type="PRINTS" id="PR00756">
    <property type="entry name" value="ALADIPTASE"/>
</dbReference>
<evidence type="ECO:0000256" key="6">
    <source>
        <dbReference type="ARBA" id="ARBA00022438"/>
    </source>
</evidence>
<gene>
    <name evidence="17" type="ORF">GPX89_18315</name>
</gene>
<reference evidence="17 18" key="1">
    <citation type="submission" date="2019-12" db="EMBL/GenBank/DDBJ databases">
        <title>Nocardia sp. nov. ET3-3 isolated from soil.</title>
        <authorList>
            <person name="Kanchanasin P."/>
            <person name="Tanasupawat S."/>
            <person name="Yuki M."/>
            <person name="Kudo T."/>
        </authorList>
    </citation>
    <scope>NUCLEOTIDE SEQUENCE [LARGE SCALE GENOMIC DNA]</scope>
    <source>
        <strain evidence="17 18">ET3-3</strain>
    </source>
</reference>
<evidence type="ECO:0000313" key="17">
    <source>
        <dbReference type="EMBL" id="MVU79191.1"/>
    </source>
</evidence>
<dbReference type="Proteomes" id="UP000466794">
    <property type="component" value="Unassembled WGS sequence"/>
</dbReference>
<comment type="cofactor">
    <cofactor evidence="2">
        <name>Zn(2+)</name>
        <dbReference type="ChEBI" id="CHEBI:29105"/>
    </cofactor>
</comment>
<dbReference type="PANTHER" id="PTHR11533:SF174">
    <property type="entry name" value="PUROMYCIN-SENSITIVE AMINOPEPTIDASE-RELATED"/>
    <property type="match status" value="1"/>
</dbReference>
<accession>A0A7K1UY43</accession>
<dbReference type="GO" id="GO:0005615">
    <property type="term" value="C:extracellular space"/>
    <property type="evidence" value="ECO:0007669"/>
    <property type="project" value="TreeGrafter"/>
</dbReference>
<dbReference type="InterPro" id="IPR045357">
    <property type="entry name" value="Aminopeptidase_N-like_N"/>
</dbReference>
<dbReference type="GO" id="GO:0042277">
    <property type="term" value="F:peptide binding"/>
    <property type="evidence" value="ECO:0007669"/>
    <property type="project" value="TreeGrafter"/>
</dbReference>
<dbReference type="EMBL" id="WRPP01000003">
    <property type="protein sequence ID" value="MVU79191.1"/>
    <property type="molecule type" value="Genomic_DNA"/>
</dbReference>
<dbReference type="InterPro" id="IPR001930">
    <property type="entry name" value="Peptidase_M1"/>
</dbReference>
<evidence type="ECO:0000256" key="5">
    <source>
        <dbReference type="ARBA" id="ARBA00015611"/>
    </source>
</evidence>
<keyword evidence="18" id="KW-1185">Reference proteome</keyword>
<evidence type="ECO:0000256" key="2">
    <source>
        <dbReference type="ARBA" id="ARBA00001947"/>
    </source>
</evidence>
<dbReference type="InterPro" id="IPR014782">
    <property type="entry name" value="Peptidase_M1_dom"/>
</dbReference>
<comment type="catalytic activity">
    <reaction evidence="1">
        <text>Release of an N-terminal amino acid, Xaa-|-Yaa- from a peptide, amide or arylamide. Xaa is preferably Ala, but may be most amino acids including Pro (slow action). When a terminal hydrophobic residue is followed by a prolyl residue, the two may be released as an intact Xaa-Pro dipeptide.</text>
        <dbReference type="EC" id="3.4.11.2"/>
    </reaction>
</comment>
<keyword evidence="6" id="KW-0031">Aminopeptidase</keyword>